<dbReference type="Proteomes" id="UP000814140">
    <property type="component" value="Unassembled WGS sequence"/>
</dbReference>
<proteinExistence type="predicted"/>
<reference evidence="1" key="1">
    <citation type="submission" date="2021-03" db="EMBL/GenBank/DDBJ databases">
        <authorList>
            <consortium name="DOE Joint Genome Institute"/>
            <person name="Ahrendt S."/>
            <person name="Looney B.P."/>
            <person name="Miyauchi S."/>
            <person name="Morin E."/>
            <person name="Drula E."/>
            <person name="Courty P.E."/>
            <person name="Chicoki N."/>
            <person name="Fauchery L."/>
            <person name="Kohler A."/>
            <person name="Kuo A."/>
            <person name="Labutti K."/>
            <person name="Pangilinan J."/>
            <person name="Lipzen A."/>
            <person name="Riley R."/>
            <person name="Andreopoulos W."/>
            <person name="He G."/>
            <person name="Johnson J."/>
            <person name="Barry K.W."/>
            <person name="Grigoriev I.V."/>
            <person name="Nagy L."/>
            <person name="Hibbett D."/>
            <person name="Henrissat B."/>
            <person name="Matheny P.B."/>
            <person name="Labbe J."/>
            <person name="Martin F."/>
        </authorList>
    </citation>
    <scope>NUCLEOTIDE SEQUENCE</scope>
    <source>
        <strain evidence="1">HHB10654</strain>
    </source>
</reference>
<organism evidence="1 2">
    <name type="scientific">Artomyces pyxidatus</name>
    <dbReference type="NCBI Taxonomy" id="48021"/>
    <lineage>
        <taxon>Eukaryota</taxon>
        <taxon>Fungi</taxon>
        <taxon>Dikarya</taxon>
        <taxon>Basidiomycota</taxon>
        <taxon>Agaricomycotina</taxon>
        <taxon>Agaricomycetes</taxon>
        <taxon>Russulales</taxon>
        <taxon>Auriscalpiaceae</taxon>
        <taxon>Artomyces</taxon>
    </lineage>
</organism>
<protein>
    <submittedName>
        <fullName evidence="1">Alpha/beta-hydrolase</fullName>
    </submittedName>
</protein>
<comment type="caution">
    <text evidence="1">The sequence shown here is derived from an EMBL/GenBank/DDBJ whole genome shotgun (WGS) entry which is preliminary data.</text>
</comment>
<evidence type="ECO:0000313" key="2">
    <source>
        <dbReference type="Proteomes" id="UP000814140"/>
    </source>
</evidence>
<gene>
    <name evidence="1" type="ORF">BV25DRAFT_1821504</name>
</gene>
<reference evidence="1" key="2">
    <citation type="journal article" date="2022" name="New Phytol.">
        <title>Evolutionary transition to the ectomycorrhizal habit in the genomes of a hyperdiverse lineage of mushroom-forming fungi.</title>
        <authorList>
            <person name="Looney B."/>
            <person name="Miyauchi S."/>
            <person name="Morin E."/>
            <person name="Drula E."/>
            <person name="Courty P.E."/>
            <person name="Kohler A."/>
            <person name="Kuo A."/>
            <person name="LaButti K."/>
            <person name="Pangilinan J."/>
            <person name="Lipzen A."/>
            <person name="Riley R."/>
            <person name="Andreopoulos W."/>
            <person name="He G."/>
            <person name="Johnson J."/>
            <person name="Nolan M."/>
            <person name="Tritt A."/>
            <person name="Barry K.W."/>
            <person name="Grigoriev I.V."/>
            <person name="Nagy L.G."/>
            <person name="Hibbett D."/>
            <person name="Henrissat B."/>
            <person name="Matheny P.B."/>
            <person name="Labbe J."/>
            <person name="Martin F.M."/>
        </authorList>
    </citation>
    <scope>NUCLEOTIDE SEQUENCE</scope>
    <source>
        <strain evidence="1">HHB10654</strain>
    </source>
</reference>
<keyword evidence="2" id="KW-1185">Reference proteome</keyword>
<evidence type="ECO:0000313" key="1">
    <source>
        <dbReference type="EMBL" id="KAI0065818.1"/>
    </source>
</evidence>
<sequence length="354" mass="38842">MPLATVRDGVAFYYEDSGPLEGPYTTLVMVHGTAFHADIFGPMLPFASANRVRIVLVNRRDYPGSTPFSTEELAALSSADLEVRADALSKQGVEIGLFLAWLVHTQGIPPVTADADGTSQGGLALVAWSLAHTPMAAFLAYADALPEDARATLEPCLRAYCIYDAPHTSFGLQTIDSYHPLLDTTYPPESRVPRFFSWVSAYYTHSAAALASHDPALLDTTPLPFPAPPAPRPPTLDAMTPADMARVAWPGPIEGSEGYIHGMPLAITWRQTERTLFDARLARVLPRCRVVVAWGGETLWESVGAAWALERIYRERKEAGDAVRPFDVVMMPGANHFPHWDEPEKMIQFLRSVI</sequence>
<accession>A0ACB8TAI8</accession>
<dbReference type="EMBL" id="MU277194">
    <property type="protein sequence ID" value="KAI0065818.1"/>
    <property type="molecule type" value="Genomic_DNA"/>
</dbReference>
<name>A0ACB8TAI8_9AGAM</name>